<dbReference type="AlphaFoldDB" id="A0AAN8A5E9"/>
<dbReference type="Pfam" id="PF20776">
    <property type="entry name" value="SLS1_N"/>
    <property type="match status" value="1"/>
</dbReference>
<comment type="caution">
    <text evidence="5">The sequence shown here is derived from an EMBL/GenBank/DDBJ whole genome shotgun (WGS) entry which is preliminary data.</text>
</comment>
<dbReference type="InterPro" id="IPR048401">
    <property type="entry name" value="SLS1_C"/>
</dbReference>
<dbReference type="InterPro" id="IPR048400">
    <property type="entry name" value="SLS1_N"/>
</dbReference>
<feature type="domain" description="SLS1 N-terminal" evidence="3">
    <location>
        <begin position="147"/>
        <end position="258"/>
    </location>
</feature>
<proteinExistence type="predicted"/>
<dbReference type="Proteomes" id="UP001310594">
    <property type="component" value="Unassembled WGS sequence"/>
</dbReference>
<feature type="domain" description="SLS1 first KH" evidence="2">
    <location>
        <begin position="266"/>
        <end position="335"/>
    </location>
</feature>
<dbReference type="Pfam" id="PF14611">
    <property type="entry name" value="KH_SLS1_1"/>
    <property type="match status" value="1"/>
</dbReference>
<evidence type="ECO:0000313" key="5">
    <source>
        <dbReference type="EMBL" id="KAK5707735.1"/>
    </source>
</evidence>
<dbReference type="Pfam" id="PF20778">
    <property type="entry name" value="SLS1_C"/>
    <property type="match status" value="1"/>
</dbReference>
<feature type="domain" description="SLS1 C-terminal" evidence="4">
    <location>
        <begin position="457"/>
        <end position="819"/>
    </location>
</feature>
<accession>A0AAN8A5E9</accession>
<dbReference type="EMBL" id="JAVRQU010000001">
    <property type="protein sequence ID" value="KAK5707735.1"/>
    <property type="molecule type" value="Genomic_DNA"/>
</dbReference>
<evidence type="ECO:0000313" key="6">
    <source>
        <dbReference type="Proteomes" id="UP001310594"/>
    </source>
</evidence>
<dbReference type="PANTHER" id="PTHR37919:SF2">
    <property type="entry name" value="EXPERA DOMAIN-CONTAINING PROTEIN"/>
    <property type="match status" value="1"/>
</dbReference>
<protein>
    <submittedName>
        <fullName evidence="5">Uncharacterized protein</fullName>
    </submittedName>
</protein>
<dbReference type="GO" id="GO:0005743">
    <property type="term" value="C:mitochondrial inner membrane"/>
    <property type="evidence" value="ECO:0007669"/>
    <property type="project" value="InterPro"/>
</dbReference>
<evidence type="ECO:0000256" key="1">
    <source>
        <dbReference type="SAM" id="MobiDB-lite"/>
    </source>
</evidence>
<feature type="region of interest" description="Disordered" evidence="1">
    <location>
        <begin position="71"/>
        <end position="91"/>
    </location>
</feature>
<evidence type="ECO:0000259" key="4">
    <source>
        <dbReference type="Pfam" id="PF20778"/>
    </source>
</evidence>
<dbReference type="InterPro" id="IPR032741">
    <property type="entry name" value="Sls1_KH-1"/>
</dbReference>
<dbReference type="PANTHER" id="PTHR37919">
    <property type="entry name" value="PROTEIN CBG05606"/>
    <property type="match status" value="1"/>
</dbReference>
<reference evidence="5" key="1">
    <citation type="submission" date="2023-08" db="EMBL/GenBank/DDBJ databases">
        <title>Black Yeasts Isolated from many extreme environments.</title>
        <authorList>
            <person name="Coleine C."/>
            <person name="Stajich J.E."/>
            <person name="Selbmann L."/>
        </authorList>
    </citation>
    <scope>NUCLEOTIDE SEQUENCE</scope>
    <source>
        <strain evidence="5">CCFEE 5810</strain>
    </source>
</reference>
<name>A0AAN8A5E9_9PEZI</name>
<evidence type="ECO:0000259" key="2">
    <source>
        <dbReference type="Pfam" id="PF14611"/>
    </source>
</evidence>
<sequence>MLLAGSQTAPSACLRLQLREILLTLSSGRTLQRRHLSAASPLQEEALLEKRDPIIIRPERSYVYRHIHPHGRIIGKPGRRQRQSSEQLATASLGKPSEVIVLRDVIEQPVRKDRAVGVERNGAAVLDEGVSRTAVIASALQTDLAGDEAEAIASIEELRPEHVVIDEQNWKELQRTLLERYNLRQLTTYLVEVSKLAQTKSDQPDVGQSNAIHVTAWQPGRTPLEHRVGRISLEKRELGRSKAKIADRILHSAWGLTVATEAKVSGELELYVRPWQLSLMFDVKRKGRAALEAFIASPLLMRAADIRARREENVVRITASKSDAEEIALRLQQKLAGVVRDELDLSVFAPLLGKPGWPDALGELFSGHDLALLTERTQSVFVRENDSTLAIYSMPSNKAESAHARRLLLSLLDLPSPLQRLSMDVADGDQDTGLGAYVHAQSAVSHTEYPVMDAHQRHKAASWFRIMAANTKPGLIDRAEEKRLEKLGMEGLEWWTIKSKRLAQTLKSTSPAKQSIEKDEDSAGWAIEISEPEWTVKFGAFLHTRSNASALADATSKTLEQYHKTDLFKQPGIFHDQHMGLVALLSNFTPARHSLRTPPGQTLAPASQLIVHLTPSPYIPDIVEALHTLPRVLMNFKVGAPDYRRVTVPSLTSVVATLSRQELNVAFPDYTSDLCFLREGKMALRPDAWNSNGQLTDVVRGLEVALATETGGLPAMAHVGIDLPESLLPLSSTQADDVSTKPVPYYVSHYEHISSVDYVPVYDEARFPQMDPKVVRLARKWPKSMVLRCREVDAGAFGGRRTEVSLVRCPSDTASGQDVQQERETKEAEMELATTAMRILRLMTRAHVGQLPSSYDATS</sequence>
<gene>
    <name evidence="5" type="ORF">LTR97_000273</name>
</gene>
<feature type="compositionally biased region" description="Basic residues" evidence="1">
    <location>
        <begin position="71"/>
        <end position="82"/>
    </location>
</feature>
<organism evidence="5 6">
    <name type="scientific">Elasticomyces elasticus</name>
    <dbReference type="NCBI Taxonomy" id="574655"/>
    <lineage>
        <taxon>Eukaryota</taxon>
        <taxon>Fungi</taxon>
        <taxon>Dikarya</taxon>
        <taxon>Ascomycota</taxon>
        <taxon>Pezizomycotina</taxon>
        <taxon>Dothideomycetes</taxon>
        <taxon>Dothideomycetidae</taxon>
        <taxon>Mycosphaerellales</taxon>
        <taxon>Teratosphaeriaceae</taxon>
        <taxon>Elasticomyces</taxon>
    </lineage>
</organism>
<evidence type="ECO:0000259" key="3">
    <source>
        <dbReference type="Pfam" id="PF20776"/>
    </source>
</evidence>